<feature type="chain" id="PRO_5038815733" evidence="4">
    <location>
        <begin position="23"/>
        <end position="413"/>
    </location>
</feature>
<evidence type="ECO:0000313" key="6">
    <source>
        <dbReference type="Proteomes" id="UP000215059"/>
    </source>
</evidence>
<dbReference type="PANTHER" id="PTHR30061">
    <property type="entry name" value="MALTOSE-BINDING PERIPLASMIC PROTEIN"/>
    <property type="match status" value="1"/>
</dbReference>
<comment type="similarity">
    <text evidence="1">Belongs to the bacterial solute-binding protein 1 family.</text>
</comment>
<gene>
    <name evidence="5" type="ORF">CGZ90_13670</name>
</gene>
<feature type="signal peptide" evidence="4">
    <location>
        <begin position="1"/>
        <end position="22"/>
    </location>
</feature>
<dbReference type="Proteomes" id="UP000215059">
    <property type="component" value="Unassembled WGS sequence"/>
</dbReference>
<dbReference type="GO" id="GO:1901982">
    <property type="term" value="F:maltose binding"/>
    <property type="evidence" value="ECO:0007669"/>
    <property type="project" value="TreeGrafter"/>
</dbReference>
<protein>
    <submittedName>
        <fullName evidence="5">ABC transporter substrate-binding protein</fullName>
    </submittedName>
</protein>
<dbReference type="GO" id="GO:0042956">
    <property type="term" value="P:maltodextrin transmembrane transport"/>
    <property type="evidence" value="ECO:0007669"/>
    <property type="project" value="TreeGrafter"/>
</dbReference>
<evidence type="ECO:0000256" key="4">
    <source>
        <dbReference type="SAM" id="SignalP"/>
    </source>
</evidence>
<evidence type="ECO:0000256" key="3">
    <source>
        <dbReference type="ARBA" id="ARBA00022729"/>
    </source>
</evidence>
<sequence>MNKKMKVFSGAILASLTAASLAACSGGDSGKTELEFFSTKGENNKTYQKLISEFEKKNPKIDVKLVQPPDAGTVMKTRLTKNDIPDVMAIGGDSLYGELARAGVLKDVKGSDLIKDVQPSYLDMTAKLVGVEKNGVYGVPYAANANAVIYNKDKFKELGVEVPKTWDEFIAIAEEAKAHGETGFYFTLKDAWTGMVSWNSLGAALQGEDFAEKRSKGKASFTKNYDEAADKFQTLLKYGHKDNFGKTYNDGNTAFAQGKSVMYLQGVWAIPEIVKANPDINLGIFPMPVTNNPEENKLVSGVDVMLAIDEESDHQKEAEKFIQFLLEKENVQTYVDEQSAFSAIKDVYQEDPKLEGIKENFEKGTITSFPDHYYPQGMNAANILQEFLIGKKTNKEEFLKKMDKEWDKVEERK</sequence>
<dbReference type="RefSeq" id="WP_094253058.1">
    <property type="nucleotide sequence ID" value="NZ_JBHLXL010000001.1"/>
</dbReference>
<dbReference type="SUPFAM" id="SSF53850">
    <property type="entry name" value="Periplasmic binding protein-like II"/>
    <property type="match status" value="1"/>
</dbReference>
<dbReference type="Pfam" id="PF01547">
    <property type="entry name" value="SBP_bac_1"/>
    <property type="match status" value="1"/>
</dbReference>
<keyword evidence="2" id="KW-0813">Transport</keyword>
<keyword evidence="3 4" id="KW-0732">Signal</keyword>
<comment type="caution">
    <text evidence="5">The sequence shown here is derived from an EMBL/GenBank/DDBJ whole genome shotgun (WGS) entry which is preliminary data.</text>
</comment>
<dbReference type="OrthoDB" id="9798191at2"/>
<evidence type="ECO:0000256" key="2">
    <source>
        <dbReference type="ARBA" id="ARBA00022448"/>
    </source>
</evidence>
<keyword evidence="6" id="KW-1185">Reference proteome</keyword>
<organism evidence="5 6">
    <name type="scientific">Fictibacillus aquaticus</name>
    <dbReference type="NCBI Taxonomy" id="2021314"/>
    <lineage>
        <taxon>Bacteria</taxon>
        <taxon>Bacillati</taxon>
        <taxon>Bacillota</taxon>
        <taxon>Bacilli</taxon>
        <taxon>Bacillales</taxon>
        <taxon>Fictibacillaceae</taxon>
        <taxon>Fictibacillus</taxon>
    </lineage>
</organism>
<dbReference type="EMBL" id="NOII01000003">
    <property type="protein sequence ID" value="OYD57707.1"/>
    <property type="molecule type" value="Genomic_DNA"/>
</dbReference>
<evidence type="ECO:0000256" key="1">
    <source>
        <dbReference type="ARBA" id="ARBA00008520"/>
    </source>
</evidence>
<evidence type="ECO:0000313" key="5">
    <source>
        <dbReference type="EMBL" id="OYD57707.1"/>
    </source>
</evidence>
<dbReference type="AlphaFoldDB" id="A0A235F9S3"/>
<reference evidence="5 6" key="1">
    <citation type="submission" date="2017-07" db="EMBL/GenBank/DDBJ databases">
        <title>Fictibacillus sp. nov. GDSW-R2A3 Genome sequencing and assembly.</title>
        <authorList>
            <person name="Mayilraj S."/>
        </authorList>
    </citation>
    <scope>NUCLEOTIDE SEQUENCE [LARGE SCALE GENOMIC DNA]</scope>
    <source>
        <strain evidence="5 6">GDSW-R2A3</strain>
    </source>
</reference>
<name>A0A235F9S3_9BACL</name>
<dbReference type="GO" id="GO:0015768">
    <property type="term" value="P:maltose transport"/>
    <property type="evidence" value="ECO:0007669"/>
    <property type="project" value="TreeGrafter"/>
</dbReference>
<accession>A0A235F9S3</accession>
<dbReference type="PANTHER" id="PTHR30061:SF50">
    <property type="entry name" value="MALTOSE_MALTODEXTRIN-BINDING PERIPLASMIC PROTEIN"/>
    <property type="match status" value="1"/>
</dbReference>
<dbReference type="InterPro" id="IPR006059">
    <property type="entry name" value="SBP"/>
</dbReference>
<dbReference type="Gene3D" id="3.40.190.10">
    <property type="entry name" value="Periplasmic binding protein-like II"/>
    <property type="match status" value="2"/>
</dbReference>
<dbReference type="PROSITE" id="PS51257">
    <property type="entry name" value="PROKAR_LIPOPROTEIN"/>
    <property type="match status" value="1"/>
</dbReference>
<proteinExistence type="inferred from homology"/>
<dbReference type="GO" id="GO:0055052">
    <property type="term" value="C:ATP-binding cassette (ABC) transporter complex, substrate-binding subunit-containing"/>
    <property type="evidence" value="ECO:0007669"/>
    <property type="project" value="TreeGrafter"/>
</dbReference>